<evidence type="ECO:0000313" key="16">
    <source>
        <dbReference type="Proteomes" id="UP000663864"/>
    </source>
</evidence>
<dbReference type="Gene3D" id="3.40.50.720">
    <property type="entry name" value="NAD(P)-binding Rossmann-like Domain"/>
    <property type="match status" value="1"/>
</dbReference>
<dbReference type="InterPro" id="IPR020843">
    <property type="entry name" value="ER"/>
</dbReference>
<dbReference type="PROSITE" id="PS00059">
    <property type="entry name" value="ADH_ZINC"/>
    <property type="match status" value="1"/>
</dbReference>
<name>A0A814J0C2_9BILA</name>
<dbReference type="Proteomes" id="UP000663889">
    <property type="component" value="Unassembled WGS sequence"/>
</dbReference>
<dbReference type="Proteomes" id="UP000663864">
    <property type="component" value="Unassembled WGS sequence"/>
</dbReference>
<dbReference type="Pfam" id="PF00107">
    <property type="entry name" value="ADH_zinc_N"/>
    <property type="match status" value="1"/>
</dbReference>
<sequence length="343" mass="37227">MMKAAVTTAFKRPLEIKQVKIPKPKPTDVLVKTIACGVCHSDLHLAHGDWDFKPELPRIIGHEGIGEIVEIGSMVGNHLKKGDIIGVPWIQETCLHCEYCLTGRETLCKQQINSGFSVDGCFAEYVLMNGNFAVKLPDGMDPYKSAPLFCAGVTVYKALKVSQVRPGEWVSIVGVGGLGSTAIKYAVAMGMRVVAVVAPNDKTAVQLAKEMGAEEIFDGPSDQHAKWIQEKVGGVQGVVVAVPSIPAYEQAFQSVKRGGRIVAVSLPIGKMALPIVDCVLGGIELVGSVVGTRKDLQECLEIAKLHKIECKVQKRKLEDINDIFEDMLNYRISGRMVLDFTAK</sequence>
<dbReference type="OrthoDB" id="3941538at2759"/>
<dbReference type="FunFam" id="3.90.180.10:FF:000002">
    <property type="entry name" value="Alcohol dehydrogenase AdhP"/>
    <property type="match status" value="1"/>
</dbReference>
<dbReference type="Proteomes" id="UP000663874">
    <property type="component" value="Unassembled WGS sequence"/>
</dbReference>
<dbReference type="EMBL" id="CAJNOO010000581">
    <property type="protein sequence ID" value="CAF0984071.1"/>
    <property type="molecule type" value="Genomic_DNA"/>
</dbReference>
<keyword evidence="5 8" id="KW-0862">Zinc</keyword>
<dbReference type="InterPro" id="IPR013149">
    <property type="entry name" value="ADH-like_C"/>
</dbReference>
<dbReference type="SUPFAM" id="SSF50129">
    <property type="entry name" value="GroES-like"/>
    <property type="match status" value="1"/>
</dbReference>
<reference evidence="12" key="1">
    <citation type="submission" date="2021-02" db="EMBL/GenBank/DDBJ databases">
        <authorList>
            <person name="Nowell W R."/>
        </authorList>
    </citation>
    <scope>NUCLEOTIDE SEQUENCE</scope>
</reference>
<dbReference type="Proteomes" id="UP000663882">
    <property type="component" value="Unassembled WGS sequence"/>
</dbReference>
<evidence type="ECO:0000313" key="12">
    <source>
        <dbReference type="EMBL" id="CAF1029513.1"/>
    </source>
</evidence>
<evidence type="ECO:0000256" key="8">
    <source>
        <dbReference type="RuleBase" id="RU361277"/>
    </source>
</evidence>
<dbReference type="InterPro" id="IPR036291">
    <property type="entry name" value="NAD(P)-bd_dom_sf"/>
</dbReference>
<organism evidence="12 16">
    <name type="scientific">Rotaria sordida</name>
    <dbReference type="NCBI Taxonomy" id="392033"/>
    <lineage>
        <taxon>Eukaryota</taxon>
        <taxon>Metazoa</taxon>
        <taxon>Spiralia</taxon>
        <taxon>Gnathifera</taxon>
        <taxon>Rotifera</taxon>
        <taxon>Eurotatoria</taxon>
        <taxon>Bdelloidea</taxon>
        <taxon>Philodinida</taxon>
        <taxon>Philodinidae</taxon>
        <taxon>Rotaria</taxon>
    </lineage>
</organism>
<evidence type="ECO:0000256" key="6">
    <source>
        <dbReference type="ARBA" id="ARBA00023002"/>
    </source>
</evidence>
<proteinExistence type="inferred from homology"/>
<dbReference type="EMBL" id="CAJOBD010002537">
    <property type="protein sequence ID" value="CAF3889453.1"/>
    <property type="molecule type" value="Genomic_DNA"/>
</dbReference>
<evidence type="ECO:0000256" key="2">
    <source>
        <dbReference type="ARBA" id="ARBA00008072"/>
    </source>
</evidence>
<dbReference type="GO" id="GO:0004022">
    <property type="term" value="F:alcohol dehydrogenase (NAD+) activity"/>
    <property type="evidence" value="ECO:0007669"/>
    <property type="project" value="UniProtKB-EC"/>
</dbReference>
<dbReference type="Pfam" id="PF08240">
    <property type="entry name" value="ADH_N"/>
    <property type="match status" value="1"/>
</dbReference>
<comment type="caution">
    <text evidence="12">The sequence shown here is derived from an EMBL/GenBank/DDBJ whole genome shotgun (WGS) entry which is preliminary data.</text>
</comment>
<dbReference type="EMBL" id="CAJNOU010000516">
    <property type="protein sequence ID" value="CAF1020192.1"/>
    <property type="molecule type" value="Genomic_DNA"/>
</dbReference>
<dbReference type="PANTHER" id="PTHR42940">
    <property type="entry name" value="ALCOHOL DEHYDROGENASE 1-RELATED"/>
    <property type="match status" value="1"/>
</dbReference>
<evidence type="ECO:0000313" key="11">
    <source>
        <dbReference type="EMBL" id="CAF1020192.1"/>
    </source>
</evidence>
<dbReference type="CDD" id="cd08297">
    <property type="entry name" value="CAD3"/>
    <property type="match status" value="1"/>
</dbReference>
<comment type="similarity">
    <text evidence="2 8">Belongs to the zinc-containing alcohol dehydrogenase family.</text>
</comment>
<dbReference type="EMBL" id="CAJNOT010000590">
    <property type="protein sequence ID" value="CAF1029513.1"/>
    <property type="molecule type" value="Genomic_DNA"/>
</dbReference>
<dbReference type="InterPro" id="IPR013154">
    <property type="entry name" value="ADH-like_N"/>
</dbReference>
<evidence type="ECO:0000259" key="9">
    <source>
        <dbReference type="SMART" id="SM00829"/>
    </source>
</evidence>
<dbReference type="Proteomes" id="UP000663823">
    <property type="component" value="Unassembled WGS sequence"/>
</dbReference>
<keyword evidence="7" id="KW-0520">NAD</keyword>
<evidence type="ECO:0000313" key="15">
    <source>
        <dbReference type="EMBL" id="CAF3889453.1"/>
    </source>
</evidence>
<gene>
    <name evidence="14" type="ORF">FNK824_LOCUS5387</name>
    <name evidence="15" type="ORF">JBS370_LOCUS20285</name>
    <name evidence="13" type="ORF">OTI717_LOCUS8570</name>
    <name evidence="10" type="ORF">RFH988_LOCUS13297</name>
    <name evidence="11" type="ORF">SEV965_LOCUS11759</name>
    <name evidence="12" type="ORF">ZHD862_LOCUS13967</name>
</gene>
<evidence type="ECO:0000256" key="4">
    <source>
        <dbReference type="ARBA" id="ARBA00022723"/>
    </source>
</evidence>
<dbReference type="InterPro" id="IPR011032">
    <property type="entry name" value="GroES-like_sf"/>
</dbReference>
<dbReference type="SUPFAM" id="SSF51735">
    <property type="entry name" value="NAD(P)-binding Rossmann-fold domains"/>
    <property type="match status" value="1"/>
</dbReference>
<keyword evidence="6" id="KW-0560">Oxidoreductase</keyword>
<dbReference type="EMBL" id="CAJOAX010000690">
    <property type="protein sequence ID" value="CAF3636149.1"/>
    <property type="molecule type" value="Genomic_DNA"/>
</dbReference>
<dbReference type="PANTHER" id="PTHR42940:SF8">
    <property type="entry name" value="VACUOLAR PROTEIN SORTING-ASSOCIATED PROTEIN 11"/>
    <property type="match status" value="1"/>
</dbReference>
<evidence type="ECO:0000256" key="5">
    <source>
        <dbReference type="ARBA" id="ARBA00022833"/>
    </source>
</evidence>
<dbReference type="FunFam" id="3.40.50.720:FF:000039">
    <property type="entry name" value="Alcohol dehydrogenase AdhP"/>
    <property type="match status" value="1"/>
</dbReference>
<dbReference type="EC" id="1.1.1.1" evidence="3"/>
<keyword evidence="4 8" id="KW-0479">Metal-binding</keyword>
<evidence type="ECO:0000256" key="7">
    <source>
        <dbReference type="ARBA" id="ARBA00023027"/>
    </source>
</evidence>
<dbReference type="SMART" id="SM00829">
    <property type="entry name" value="PKS_ER"/>
    <property type="match status" value="1"/>
</dbReference>
<feature type="domain" description="Enoyl reductase (ER)" evidence="9">
    <location>
        <begin position="11"/>
        <end position="338"/>
    </location>
</feature>
<dbReference type="Proteomes" id="UP000663836">
    <property type="component" value="Unassembled WGS sequence"/>
</dbReference>
<dbReference type="Gene3D" id="3.90.180.10">
    <property type="entry name" value="Medium-chain alcohol dehydrogenases, catalytic domain"/>
    <property type="match status" value="1"/>
</dbReference>
<dbReference type="EMBL" id="CAJOBE010000427">
    <property type="protein sequence ID" value="CAF3639916.1"/>
    <property type="molecule type" value="Genomic_DNA"/>
</dbReference>
<evidence type="ECO:0000256" key="1">
    <source>
        <dbReference type="ARBA" id="ARBA00001947"/>
    </source>
</evidence>
<evidence type="ECO:0000313" key="13">
    <source>
        <dbReference type="EMBL" id="CAF3636149.1"/>
    </source>
</evidence>
<dbReference type="AlphaFoldDB" id="A0A814J0C2"/>
<dbReference type="InterPro" id="IPR002328">
    <property type="entry name" value="ADH_Zn_CS"/>
</dbReference>
<dbReference type="NCBIfam" id="NF006940">
    <property type="entry name" value="PRK09422.1"/>
    <property type="match status" value="1"/>
</dbReference>
<evidence type="ECO:0000313" key="10">
    <source>
        <dbReference type="EMBL" id="CAF0984071.1"/>
    </source>
</evidence>
<evidence type="ECO:0000313" key="14">
    <source>
        <dbReference type="EMBL" id="CAF3639916.1"/>
    </source>
</evidence>
<protein>
    <recommendedName>
        <fullName evidence="3">alcohol dehydrogenase</fullName>
        <ecNumber evidence="3">1.1.1.1</ecNumber>
    </recommendedName>
</protein>
<accession>A0A814J0C2</accession>
<evidence type="ECO:0000256" key="3">
    <source>
        <dbReference type="ARBA" id="ARBA00013190"/>
    </source>
</evidence>
<dbReference type="GO" id="GO:0008270">
    <property type="term" value="F:zinc ion binding"/>
    <property type="evidence" value="ECO:0007669"/>
    <property type="project" value="InterPro"/>
</dbReference>
<comment type="cofactor">
    <cofactor evidence="1 8">
        <name>Zn(2+)</name>
        <dbReference type="ChEBI" id="CHEBI:29105"/>
    </cofactor>
</comment>